<dbReference type="Ensembl" id="ENSCINT00000032044.1">
    <property type="protein sequence ID" value="ENSCINP00000034506.1"/>
    <property type="gene ID" value="ENSCING00000019197.1"/>
</dbReference>
<evidence type="ECO:0000313" key="2">
    <source>
        <dbReference type="Ensembl" id="ENSCINP00000034506.1"/>
    </source>
</evidence>
<keyword evidence="1" id="KW-0812">Transmembrane</keyword>
<dbReference type="Proteomes" id="UP000008144">
    <property type="component" value="Unassembled WGS sequence"/>
</dbReference>
<dbReference type="InParanoid" id="H2XXX2"/>
<accession>H2XXX2</accession>
<dbReference type="HOGENOM" id="CLU_3241872_0_0_1"/>
<organism evidence="2 3">
    <name type="scientific">Ciona intestinalis</name>
    <name type="common">Transparent sea squirt</name>
    <name type="synonym">Ascidia intestinalis</name>
    <dbReference type="NCBI Taxonomy" id="7719"/>
    <lineage>
        <taxon>Eukaryota</taxon>
        <taxon>Metazoa</taxon>
        <taxon>Chordata</taxon>
        <taxon>Tunicata</taxon>
        <taxon>Ascidiacea</taxon>
        <taxon>Phlebobranchia</taxon>
        <taxon>Cionidae</taxon>
        <taxon>Ciona</taxon>
    </lineage>
</organism>
<feature type="transmembrane region" description="Helical" evidence="1">
    <location>
        <begin position="17"/>
        <end position="37"/>
    </location>
</feature>
<reference evidence="2" key="2">
    <citation type="submission" date="2025-08" db="UniProtKB">
        <authorList>
            <consortium name="Ensembl"/>
        </authorList>
    </citation>
    <scope>IDENTIFICATION</scope>
</reference>
<evidence type="ECO:0000256" key="1">
    <source>
        <dbReference type="SAM" id="Phobius"/>
    </source>
</evidence>
<protein>
    <submittedName>
        <fullName evidence="2">Uncharacterized protein</fullName>
    </submittedName>
</protein>
<proteinExistence type="predicted"/>
<name>H2XXX2_CIOIN</name>
<sequence length="43" mass="5075">MHIKYNKMYAYIPFSQIYLITLLFGDAGVCVPCFFLCKKFSIF</sequence>
<reference evidence="3" key="1">
    <citation type="journal article" date="2002" name="Science">
        <title>The draft genome of Ciona intestinalis: insights into chordate and vertebrate origins.</title>
        <authorList>
            <person name="Dehal P."/>
            <person name="Satou Y."/>
            <person name="Campbell R.K."/>
            <person name="Chapman J."/>
            <person name="Degnan B."/>
            <person name="De Tomaso A."/>
            <person name="Davidson B."/>
            <person name="Di Gregorio A."/>
            <person name="Gelpke M."/>
            <person name="Goodstein D.M."/>
            <person name="Harafuji N."/>
            <person name="Hastings K.E."/>
            <person name="Ho I."/>
            <person name="Hotta K."/>
            <person name="Huang W."/>
            <person name="Kawashima T."/>
            <person name="Lemaire P."/>
            <person name="Martinez D."/>
            <person name="Meinertzhagen I.A."/>
            <person name="Necula S."/>
            <person name="Nonaka M."/>
            <person name="Putnam N."/>
            <person name="Rash S."/>
            <person name="Saiga H."/>
            <person name="Satake M."/>
            <person name="Terry A."/>
            <person name="Yamada L."/>
            <person name="Wang H.G."/>
            <person name="Awazu S."/>
            <person name="Azumi K."/>
            <person name="Boore J."/>
            <person name="Branno M."/>
            <person name="Chin-Bow S."/>
            <person name="DeSantis R."/>
            <person name="Doyle S."/>
            <person name="Francino P."/>
            <person name="Keys D.N."/>
            <person name="Haga S."/>
            <person name="Hayashi H."/>
            <person name="Hino K."/>
            <person name="Imai K.S."/>
            <person name="Inaba K."/>
            <person name="Kano S."/>
            <person name="Kobayashi K."/>
            <person name="Kobayashi M."/>
            <person name="Lee B.I."/>
            <person name="Makabe K.W."/>
            <person name="Manohar C."/>
            <person name="Matassi G."/>
            <person name="Medina M."/>
            <person name="Mochizuki Y."/>
            <person name="Mount S."/>
            <person name="Morishita T."/>
            <person name="Miura S."/>
            <person name="Nakayama A."/>
            <person name="Nishizaka S."/>
            <person name="Nomoto H."/>
            <person name="Ohta F."/>
            <person name="Oishi K."/>
            <person name="Rigoutsos I."/>
            <person name="Sano M."/>
            <person name="Sasaki A."/>
            <person name="Sasakura Y."/>
            <person name="Shoguchi E."/>
            <person name="Shin-i T."/>
            <person name="Spagnuolo A."/>
            <person name="Stainier D."/>
            <person name="Suzuki M.M."/>
            <person name="Tassy O."/>
            <person name="Takatori N."/>
            <person name="Tokuoka M."/>
            <person name="Yagi K."/>
            <person name="Yoshizaki F."/>
            <person name="Wada S."/>
            <person name="Zhang C."/>
            <person name="Hyatt P.D."/>
            <person name="Larimer F."/>
            <person name="Detter C."/>
            <person name="Doggett N."/>
            <person name="Glavina T."/>
            <person name="Hawkins T."/>
            <person name="Richardson P."/>
            <person name="Lucas S."/>
            <person name="Kohara Y."/>
            <person name="Levine M."/>
            <person name="Satoh N."/>
            <person name="Rokhsar D.S."/>
        </authorList>
    </citation>
    <scope>NUCLEOTIDE SEQUENCE [LARGE SCALE GENOMIC DNA]</scope>
</reference>
<keyword evidence="1" id="KW-0472">Membrane</keyword>
<keyword evidence="1" id="KW-1133">Transmembrane helix</keyword>
<reference evidence="2" key="3">
    <citation type="submission" date="2025-09" db="UniProtKB">
        <authorList>
            <consortium name="Ensembl"/>
        </authorList>
    </citation>
    <scope>IDENTIFICATION</scope>
</reference>
<keyword evidence="3" id="KW-1185">Reference proteome</keyword>
<dbReference type="AlphaFoldDB" id="H2XXX2"/>
<evidence type="ECO:0000313" key="3">
    <source>
        <dbReference type="Proteomes" id="UP000008144"/>
    </source>
</evidence>